<feature type="signal peptide" evidence="1">
    <location>
        <begin position="1"/>
        <end position="19"/>
    </location>
</feature>
<dbReference type="EMBL" id="JAUKUA010000001">
    <property type="protein sequence ID" value="KAK0730579.1"/>
    <property type="molecule type" value="Genomic_DNA"/>
</dbReference>
<name>A0AA40E6Z9_9PEZI</name>
<proteinExistence type="predicted"/>
<protein>
    <recommendedName>
        <fullName evidence="4">Secreted protein</fullName>
    </recommendedName>
</protein>
<accession>A0AA40E6Z9</accession>
<evidence type="ECO:0008006" key="4">
    <source>
        <dbReference type="Google" id="ProtNLM"/>
    </source>
</evidence>
<reference evidence="2" key="1">
    <citation type="submission" date="2023-06" db="EMBL/GenBank/DDBJ databases">
        <title>Genome-scale phylogeny and comparative genomics of the fungal order Sordariales.</title>
        <authorList>
            <consortium name="Lawrence Berkeley National Laboratory"/>
            <person name="Hensen N."/>
            <person name="Bonometti L."/>
            <person name="Westerberg I."/>
            <person name="Brannstrom I.O."/>
            <person name="Guillou S."/>
            <person name="Cros-Aarteil S."/>
            <person name="Calhoun S."/>
            <person name="Haridas S."/>
            <person name="Kuo A."/>
            <person name="Mondo S."/>
            <person name="Pangilinan J."/>
            <person name="Riley R."/>
            <person name="Labutti K."/>
            <person name="Andreopoulos B."/>
            <person name="Lipzen A."/>
            <person name="Chen C."/>
            <person name="Yanf M."/>
            <person name="Daum C."/>
            <person name="Ng V."/>
            <person name="Clum A."/>
            <person name="Steindorff A."/>
            <person name="Ohm R."/>
            <person name="Martin F."/>
            <person name="Silar P."/>
            <person name="Natvig D."/>
            <person name="Lalanne C."/>
            <person name="Gautier V."/>
            <person name="Ament-Velasquez S.L."/>
            <person name="Kruys A."/>
            <person name="Hutchinson M.I."/>
            <person name="Powell A.J."/>
            <person name="Barry K."/>
            <person name="Miller A.N."/>
            <person name="Grigoriev I.V."/>
            <person name="Debuchy R."/>
            <person name="Gladieux P."/>
            <person name="Thoren M.H."/>
            <person name="Johannesson H."/>
        </authorList>
    </citation>
    <scope>NUCLEOTIDE SEQUENCE</scope>
    <source>
        <strain evidence="2">SMH4607-1</strain>
    </source>
</reference>
<keyword evidence="1" id="KW-0732">Signal</keyword>
<sequence length="102" mass="11543">MLMSLALLWSLSGFWSVPSQFSISPFGWFSTGQTPRQDTSRIPWHCFSIPLFLSAERTQGAAAKVCANLWKTGSWDANTTASAEHRRRKFKAHQAKLSRSPW</sequence>
<evidence type="ECO:0000313" key="3">
    <source>
        <dbReference type="Proteomes" id="UP001172102"/>
    </source>
</evidence>
<evidence type="ECO:0000256" key="1">
    <source>
        <dbReference type="SAM" id="SignalP"/>
    </source>
</evidence>
<gene>
    <name evidence="2" type="ORF">B0H67DRAFT_562205</name>
</gene>
<keyword evidence="3" id="KW-1185">Reference proteome</keyword>
<feature type="chain" id="PRO_5041452273" description="Secreted protein" evidence="1">
    <location>
        <begin position="20"/>
        <end position="102"/>
    </location>
</feature>
<dbReference type="AlphaFoldDB" id="A0AA40E6Z9"/>
<dbReference type="Proteomes" id="UP001172102">
    <property type="component" value="Unassembled WGS sequence"/>
</dbReference>
<organism evidence="2 3">
    <name type="scientific">Lasiosphaeris hirsuta</name>
    <dbReference type="NCBI Taxonomy" id="260670"/>
    <lineage>
        <taxon>Eukaryota</taxon>
        <taxon>Fungi</taxon>
        <taxon>Dikarya</taxon>
        <taxon>Ascomycota</taxon>
        <taxon>Pezizomycotina</taxon>
        <taxon>Sordariomycetes</taxon>
        <taxon>Sordariomycetidae</taxon>
        <taxon>Sordariales</taxon>
        <taxon>Lasiosphaeriaceae</taxon>
        <taxon>Lasiosphaeris</taxon>
    </lineage>
</organism>
<comment type="caution">
    <text evidence="2">The sequence shown here is derived from an EMBL/GenBank/DDBJ whole genome shotgun (WGS) entry which is preliminary data.</text>
</comment>
<evidence type="ECO:0000313" key="2">
    <source>
        <dbReference type="EMBL" id="KAK0730579.1"/>
    </source>
</evidence>